<dbReference type="HAMAP" id="MF_03010">
    <property type="entry name" value="eIF3k"/>
    <property type="match status" value="1"/>
</dbReference>
<organism evidence="6">
    <name type="scientific">Blastobotrys adeninivorans</name>
    <name type="common">Yeast</name>
    <name type="synonym">Arxula adeninivorans</name>
    <dbReference type="NCBI Taxonomy" id="409370"/>
    <lineage>
        <taxon>Eukaryota</taxon>
        <taxon>Fungi</taxon>
        <taxon>Dikarya</taxon>
        <taxon>Ascomycota</taxon>
        <taxon>Saccharomycotina</taxon>
        <taxon>Dipodascomycetes</taxon>
        <taxon>Dipodascales</taxon>
        <taxon>Trichomonascaceae</taxon>
        <taxon>Blastobotrys</taxon>
    </lineage>
</organism>
<dbReference type="GO" id="GO:0008541">
    <property type="term" value="C:proteasome regulatory particle, lid subcomplex"/>
    <property type="evidence" value="ECO:0007669"/>
    <property type="project" value="UniProtKB-ARBA"/>
</dbReference>
<dbReference type="PROSITE" id="PS50250">
    <property type="entry name" value="PCI"/>
    <property type="match status" value="1"/>
</dbReference>
<keyword evidence="2 4" id="KW-0396">Initiation factor</keyword>
<keyword evidence="1 4" id="KW-0963">Cytoplasm</keyword>
<dbReference type="InterPro" id="IPR036390">
    <property type="entry name" value="WH_DNA-bd_sf"/>
</dbReference>
<dbReference type="GO" id="GO:0033290">
    <property type="term" value="C:eukaryotic 48S preinitiation complex"/>
    <property type="evidence" value="ECO:0007669"/>
    <property type="project" value="UniProtKB-UniRule"/>
</dbReference>
<evidence type="ECO:0000256" key="4">
    <source>
        <dbReference type="HAMAP-Rule" id="MF_03010"/>
    </source>
</evidence>
<comment type="subcellular location">
    <subcellularLocation>
        <location evidence="4">Cytoplasm</location>
    </subcellularLocation>
</comment>
<dbReference type="SUPFAM" id="SSF46785">
    <property type="entry name" value="Winged helix' DNA-binding domain"/>
    <property type="match status" value="1"/>
</dbReference>
<dbReference type="Gene3D" id="1.25.40.250">
    <property type="entry name" value="ARM repeat, domain 1"/>
    <property type="match status" value="1"/>
</dbReference>
<feature type="domain" description="PCI" evidence="5">
    <location>
        <begin position="47"/>
        <end position="222"/>
    </location>
</feature>
<evidence type="ECO:0000259" key="5">
    <source>
        <dbReference type="PROSITE" id="PS50250"/>
    </source>
</evidence>
<dbReference type="EMBL" id="HG937694">
    <property type="protein sequence ID" value="CDP38888.1"/>
    <property type="molecule type" value="Genomic_DNA"/>
</dbReference>
<evidence type="ECO:0000256" key="1">
    <source>
        <dbReference type="ARBA" id="ARBA00022490"/>
    </source>
</evidence>
<accession>A0A060TD43</accession>
<comment type="function">
    <text evidence="4">Component of the eukaryotic translation initiation factor 3 (eIF-3) complex, which is involved in protein synthesis of a specialized repertoire of mRNAs and, together with other initiation factors, stimulates binding of mRNA and methionyl-tRNAi to the 40S ribosome. The eIF-3 complex specifically targets and initiates translation of a subset of mRNAs involved in cell proliferation.</text>
</comment>
<dbReference type="InterPro" id="IPR033464">
    <property type="entry name" value="CSN8_PSD8_EIF3K"/>
</dbReference>
<dbReference type="Gene3D" id="1.10.10.10">
    <property type="entry name" value="Winged helix-like DNA-binding domain superfamily/Winged helix DNA-binding domain"/>
    <property type="match status" value="1"/>
</dbReference>
<dbReference type="GO" id="GO:0003723">
    <property type="term" value="F:RNA binding"/>
    <property type="evidence" value="ECO:0007669"/>
    <property type="project" value="UniProtKB-UniRule"/>
</dbReference>
<protein>
    <recommendedName>
        <fullName evidence="4">Eukaryotic translation initiation factor 3 subunit K</fullName>
        <shortName evidence="4">eIF3k</shortName>
    </recommendedName>
    <alternativeName>
        <fullName evidence="4">eIF-3 p25</fullName>
    </alternativeName>
</protein>
<dbReference type="InterPro" id="IPR016024">
    <property type="entry name" value="ARM-type_fold"/>
</dbReference>
<dbReference type="GO" id="GO:0001732">
    <property type="term" value="P:formation of cytoplasmic translation initiation complex"/>
    <property type="evidence" value="ECO:0007669"/>
    <property type="project" value="UniProtKB-UniRule"/>
</dbReference>
<comment type="subunit">
    <text evidence="4">Component of the eukaryotic translation initiation factor 3 (eIF-3) complex.</text>
</comment>
<dbReference type="SUPFAM" id="SSF48371">
    <property type="entry name" value="ARM repeat"/>
    <property type="match status" value="1"/>
</dbReference>
<evidence type="ECO:0000256" key="2">
    <source>
        <dbReference type="ARBA" id="ARBA00022540"/>
    </source>
</evidence>
<reference evidence="6" key="1">
    <citation type="submission" date="2014-02" db="EMBL/GenBank/DDBJ databases">
        <authorList>
            <person name="Genoscope - CEA"/>
        </authorList>
    </citation>
    <scope>NUCLEOTIDE SEQUENCE</scope>
    <source>
        <strain evidence="6">LS3</strain>
    </source>
</reference>
<dbReference type="GO" id="GO:0006446">
    <property type="term" value="P:regulation of translational initiation"/>
    <property type="evidence" value="ECO:0007669"/>
    <property type="project" value="InterPro"/>
</dbReference>
<dbReference type="InterPro" id="IPR016020">
    <property type="entry name" value="Transl_init_fac_sub12_N_euk"/>
</dbReference>
<dbReference type="PhylomeDB" id="A0A060TD43"/>
<name>A0A060TD43_BLAAD</name>
<dbReference type="InterPro" id="IPR000717">
    <property type="entry name" value="PCI_dom"/>
</dbReference>
<dbReference type="GO" id="GO:0003743">
    <property type="term" value="F:translation initiation factor activity"/>
    <property type="evidence" value="ECO:0007669"/>
    <property type="project" value="UniProtKB-UniRule"/>
</dbReference>
<dbReference type="GO" id="GO:0043022">
    <property type="term" value="F:ribosome binding"/>
    <property type="evidence" value="ECO:0007669"/>
    <property type="project" value="InterPro"/>
</dbReference>
<dbReference type="PANTHER" id="PTHR13022">
    <property type="entry name" value="EUKARYOTIC TRANSLATION INITIATION FACTOR 3 SUBUNIT 11"/>
    <property type="match status" value="1"/>
</dbReference>
<dbReference type="InterPro" id="IPR009374">
    <property type="entry name" value="eIF3k"/>
</dbReference>
<proteinExistence type="inferred from homology"/>
<gene>
    <name evidence="6" type="ORF">GNLVRS02_ARAD1D44902g</name>
</gene>
<dbReference type="GO" id="GO:0016282">
    <property type="term" value="C:eukaryotic 43S preinitiation complex"/>
    <property type="evidence" value="ECO:0007669"/>
    <property type="project" value="UniProtKB-UniRule"/>
</dbReference>
<dbReference type="AlphaFoldDB" id="A0A060TD43"/>
<sequence length="240" mass="26587">MENTLIEPVSTRPDEVNDILNSLDRYNPKNVKPLQDYVLQQAAENRPDIAANLALLKLYQFNAHLAKDEVCATILALALTRFYSSDFTTALHLLPPSATAPPSEEGTSDGLSDGVQKLIKLYELLDSAHYAEFWHAFRSDDASQDLVADVSGFADAVRSSIAKTVAIVARQVPVSVFLAWTNLSEAKLESWVSELGWTIKDNIILIPANKDNEAKPVVTSETVRFDQLSKIIKRAYDIRA</sequence>
<evidence type="ECO:0000313" key="6">
    <source>
        <dbReference type="EMBL" id="CDP38888.1"/>
    </source>
</evidence>
<dbReference type="InterPro" id="IPR036388">
    <property type="entry name" value="WH-like_DNA-bd_sf"/>
</dbReference>
<dbReference type="PANTHER" id="PTHR13022:SF0">
    <property type="entry name" value="EUKARYOTIC TRANSLATION INITIATION FACTOR 3 SUBUNIT K"/>
    <property type="match status" value="1"/>
</dbReference>
<comment type="similarity">
    <text evidence="4">Belongs to the eIF-3 subunit K family.</text>
</comment>
<evidence type="ECO:0000256" key="3">
    <source>
        <dbReference type="ARBA" id="ARBA00022917"/>
    </source>
</evidence>
<reference evidence="6" key="2">
    <citation type="submission" date="2014-06" db="EMBL/GenBank/DDBJ databases">
        <title>The complete genome of Blastobotrys (Arxula) adeninivorans LS3 - a yeast of biotechnological interest.</title>
        <authorList>
            <person name="Kunze G."/>
            <person name="Gaillardin C."/>
            <person name="Czernicka M."/>
            <person name="Durrens P."/>
            <person name="Martin T."/>
            <person name="Boer E."/>
            <person name="Gabaldon T."/>
            <person name="Cruz J."/>
            <person name="Talla E."/>
            <person name="Marck C."/>
            <person name="Goffeau A."/>
            <person name="Barbe V."/>
            <person name="Baret P."/>
            <person name="Baronian K."/>
            <person name="Beier S."/>
            <person name="Bleykasten C."/>
            <person name="Bode R."/>
            <person name="Casaregola S."/>
            <person name="Despons L."/>
            <person name="Fairhead C."/>
            <person name="Giersberg M."/>
            <person name="Gierski P."/>
            <person name="Hahnel U."/>
            <person name="Hartmann A."/>
            <person name="Jankowska D."/>
            <person name="Jubin C."/>
            <person name="Jung P."/>
            <person name="Lafontaine I."/>
            <person name="Leh-Louis V."/>
            <person name="Lemaire M."/>
            <person name="Marcet-Houben M."/>
            <person name="Mascher M."/>
            <person name="Morel G."/>
            <person name="Richard G.-F."/>
            <person name="Riechen J."/>
            <person name="Sacerdot C."/>
            <person name="Sarkar A."/>
            <person name="Savel G."/>
            <person name="Schacherer J."/>
            <person name="Sherman D."/>
            <person name="Straub M.-L."/>
            <person name="Stein N."/>
            <person name="Thierry A."/>
            <person name="Trautwein-Schult A."/>
            <person name="Westhof E."/>
            <person name="Worch S."/>
            <person name="Dujon B."/>
            <person name="Souciet J.-L."/>
            <person name="Wincker P."/>
            <person name="Scholz U."/>
            <person name="Neuveglise N."/>
        </authorList>
    </citation>
    <scope>NUCLEOTIDE SEQUENCE</scope>
    <source>
        <strain evidence="6">LS3</strain>
    </source>
</reference>
<dbReference type="Pfam" id="PF10075">
    <property type="entry name" value="CSN8_PSD8_EIF3K"/>
    <property type="match status" value="1"/>
</dbReference>
<dbReference type="GO" id="GO:0005852">
    <property type="term" value="C:eukaryotic translation initiation factor 3 complex"/>
    <property type="evidence" value="ECO:0007669"/>
    <property type="project" value="UniProtKB-UniRule"/>
</dbReference>
<keyword evidence="3 4" id="KW-0648">Protein biosynthesis</keyword>